<keyword evidence="1" id="KW-0472">Membrane</keyword>
<feature type="transmembrane region" description="Helical" evidence="1">
    <location>
        <begin position="126"/>
        <end position="148"/>
    </location>
</feature>
<keyword evidence="3" id="KW-1185">Reference proteome</keyword>
<protein>
    <submittedName>
        <fullName evidence="2">DUF1109 domain-containing protein</fullName>
    </submittedName>
</protein>
<name>A0ABY8FM32_9SPHN</name>
<gene>
    <name evidence="2" type="ORF">P7228_08655</name>
</gene>
<keyword evidence="1" id="KW-1133">Transmembrane helix</keyword>
<accession>A0ABY8FM32</accession>
<keyword evidence="1" id="KW-0812">Transmembrane</keyword>
<feature type="transmembrane region" description="Helical" evidence="1">
    <location>
        <begin position="28"/>
        <end position="48"/>
    </location>
</feature>
<proteinExistence type="predicted"/>
<sequence length="213" mass="21934">MKRDRDNLIAGLADDLAPVRGFSARDGAVLVTLAVLATVLGVSFFQGLWAGILSGEAEPFFWITNGLLLLLGLASASAVVAMASPHVGARHDAPNWAAAMVGILPVAAIISVIPHGHGPSALMDPVSIHCLTSSLIASTVTGGALLYWLRRGAPVSLEKAGWFTGLAAGALGGVAYGLSCPLTTVTHLGIWHVLPVAITAVIGRLAIPRLVNW</sequence>
<reference evidence="2 3" key="1">
    <citation type="submission" date="2023-03" db="EMBL/GenBank/DDBJ databases">
        <title>Altererythrobacter sp. CAU 1644 isolated from sand.</title>
        <authorList>
            <person name="Kim W."/>
        </authorList>
    </citation>
    <scope>NUCLEOTIDE SEQUENCE [LARGE SCALE GENOMIC DNA]</scope>
    <source>
        <strain evidence="2 3">CAU 1644</strain>
    </source>
</reference>
<dbReference type="RefSeq" id="WP_278014842.1">
    <property type="nucleotide sequence ID" value="NZ_CP121106.1"/>
</dbReference>
<organism evidence="2 3">
    <name type="scientific">Altererythrobacter arenosus</name>
    <dbReference type="NCBI Taxonomy" id="3032592"/>
    <lineage>
        <taxon>Bacteria</taxon>
        <taxon>Pseudomonadati</taxon>
        <taxon>Pseudomonadota</taxon>
        <taxon>Alphaproteobacteria</taxon>
        <taxon>Sphingomonadales</taxon>
        <taxon>Erythrobacteraceae</taxon>
        <taxon>Altererythrobacter</taxon>
    </lineage>
</organism>
<feature type="transmembrane region" description="Helical" evidence="1">
    <location>
        <begin position="95"/>
        <end position="114"/>
    </location>
</feature>
<evidence type="ECO:0000313" key="3">
    <source>
        <dbReference type="Proteomes" id="UP001215827"/>
    </source>
</evidence>
<feature type="transmembrane region" description="Helical" evidence="1">
    <location>
        <begin position="60"/>
        <end position="83"/>
    </location>
</feature>
<dbReference type="EMBL" id="CP121106">
    <property type="protein sequence ID" value="WFL76076.1"/>
    <property type="molecule type" value="Genomic_DNA"/>
</dbReference>
<evidence type="ECO:0000313" key="2">
    <source>
        <dbReference type="EMBL" id="WFL76076.1"/>
    </source>
</evidence>
<feature type="transmembrane region" description="Helical" evidence="1">
    <location>
        <begin position="190"/>
        <end position="207"/>
    </location>
</feature>
<feature type="transmembrane region" description="Helical" evidence="1">
    <location>
        <begin position="160"/>
        <end position="178"/>
    </location>
</feature>
<dbReference type="InterPro" id="IPR009495">
    <property type="entry name" value="NrsF"/>
</dbReference>
<evidence type="ECO:0000256" key="1">
    <source>
        <dbReference type="SAM" id="Phobius"/>
    </source>
</evidence>
<dbReference type="Pfam" id="PF06532">
    <property type="entry name" value="NrsF"/>
    <property type="match status" value="1"/>
</dbReference>
<dbReference type="Proteomes" id="UP001215827">
    <property type="component" value="Chromosome"/>
</dbReference>